<dbReference type="EMBL" id="LZLR01000125">
    <property type="protein sequence ID" value="OBK20727.1"/>
    <property type="molecule type" value="Genomic_DNA"/>
</dbReference>
<protein>
    <submittedName>
        <fullName evidence="2">Uncharacterized protein</fullName>
    </submittedName>
</protein>
<dbReference type="AlphaFoldDB" id="A0A1A3NK40"/>
<gene>
    <name evidence="2" type="ORF">A5635_24545</name>
</gene>
<sequence length="152" mass="16975">MAEFVSRKDIEIFVAGHRPVVYVWTPVIRQPHFPGELSAVAFVDFEGDPGTADRSVFLHLKVVDVQENVFATKIRRDEAITAHSVEPHYFSGDPHFFRPFIIRPRAGEYTVGPNRPINTGTEELLNGIVSVREPQSTTKSIEPGAGRPVDSH</sequence>
<evidence type="ECO:0000313" key="3">
    <source>
        <dbReference type="Proteomes" id="UP000093819"/>
    </source>
</evidence>
<comment type="caution">
    <text evidence="2">The sequence shown here is derived from an EMBL/GenBank/DDBJ whole genome shotgun (WGS) entry which is preliminary data.</text>
</comment>
<reference evidence="2 3" key="1">
    <citation type="submission" date="2016-06" db="EMBL/GenBank/DDBJ databases">
        <authorList>
            <person name="Kjaerup R.B."/>
            <person name="Dalgaard T.S."/>
            <person name="Juul-Madsen H.R."/>
        </authorList>
    </citation>
    <scope>NUCLEOTIDE SEQUENCE [LARGE SCALE GENOMIC DNA]</scope>
    <source>
        <strain evidence="2 3">1245335.1</strain>
    </source>
</reference>
<evidence type="ECO:0000256" key="1">
    <source>
        <dbReference type="SAM" id="MobiDB-lite"/>
    </source>
</evidence>
<name>A0A1A3NK40_MYCAS</name>
<feature type="region of interest" description="Disordered" evidence="1">
    <location>
        <begin position="133"/>
        <end position="152"/>
    </location>
</feature>
<accession>A0A1A3NK40</accession>
<dbReference type="Proteomes" id="UP000093819">
    <property type="component" value="Unassembled WGS sequence"/>
</dbReference>
<proteinExistence type="predicted"/>
<organism evidence="2 3">
    <name type="scientific">Mycobacterium asiaticum</name>
    <dbReference type="NCBI Taxonomy" id="1790"/>
    <lineage>
        <taxon>Bacteria</taxon>
        <taxon>Bacillati</taxon>
        <taxon>Actinomycetota</taxon>
        <taxon>Actinomycetes</taxon>
        <taxon>Mycobacteriales</taxon>
        <taxon>Mycobacteriaceae</taxon>
        <taxon>Mycobacterium</taxon>
    </lineage>
</organism>
<evidence type="ECO:0000313" key="2">
    <source>
        <dbReference type="EMBL" id="OBK20727.1"/>
    </source>
</evidence>